<reference evidence="1 2" key="1">
    <citation type="submission" date="2024-01" db="EMBL/GenBank/DDBJ databases">
        <title>Genome assemblies of Stephania.</title>
        <authorList>
            <person name="Yang L."/>
        </authorList>
    </citation>
    <scope>NUCLEOTIDE SEQUENCE [LARGE SCALE GENOMIC DNA]</scope>
    <source>
        <strain evidence="1">YNDBR</strain>
        <tissue evidence="1">Leaf</tissue>
    </source>
</reference>
<evidence type="ECO:0000313" key="1">
    <source>
        <dbReference type="EMBL" id="KAK9143076.1"/>
    </source>
</evidence>
<dbReference type="EMBL" id="JBBNAF010000005">
    <property type="protein sequence ID" value="KAK9143076.1"/>
    <property type="molecule type" value="Genomic_DNA"/>
</dbReference>
<keyword evidence="2" id="KW-1185">Reference proteome</keyword>
<evidence type="ECO:0000313" key="2">
    <source>
        <dbReference type="Proteomes" id="UP001420932"/>
    </source>
</evidence>
<dbReference type="AlphaFoldDB" id="A0AAP0JZH5"/>
<organism evidence="1 2">
    <name type="scientific">Stephania yunnanensis</name>
    <dbReference type="NCBI Taxonomy" id="152371"/>
    <lineage>
        <taxon>Eukaryota</taxon>
        <taxon>Viridiplantae</taxon>
        <taxon>Streptophyta</taxon>
        <taxon>Embryophyta</taxon>
        <taxon>Tracheophyta</taxon>
        <taxon>Spermatophyta</taxon>
        <taxon>Magnoliopsida</taxon>
        <taxon>Ranunculales</taxon>
        <taxon>Menispermaceae</taxon>
        <taxon>Menispermoideae</taxon>
        <taxon>Cissampelideae</taxon>
        <taxon>Stephania</taxon>
    </lineage>
</organism>
<sequence length="79" mass="9165">MITIPYTTALTTYIAYGLLRPFERPLPQNLRLVLHQRPSTRLNGMFKSRGFNVMIWNLVSSVYQNVLHPDCEKPINQCS</sequence>
<proteinExistence type="predicted"/>
<accession>A0AAP0JZH5</accession>
<protein>
    <submittedName>
        <fullName evidence="1">Uncharacterized protein</fullName>
    </submittedName>
</protein>
<name>A0AAP0JZH5_9MAGN</name>
<dbReference type="Proteomes" id="UP001420932">
    <property type="component" value="Unassembled WGS sequence"/>
</dbReference>
<gene>
    <name evidence="1" type="ORF">Syun_012476</name>
</gene>
<comment type="caution">
    <text evidence="1">The sequence shown here is derived from an EMBL/GenBank/DDBJ whole genome shotgun (WGS) entry which is preliminary data.</text>
</comment>